<keyword evidence="13" id="KW-0694">RNA-binding</keyword>
<dbReference type="FunFam" id="3.30.230.70:FF:000003">
    <property type="entry name" value="Ribonuclease PH"/>
    <property type="match status" value="1"/>
</dbReference>
<dbReference type="PANTHER" id="PTHR11953:SF0">
    <property type="entry name" value="EXOSOME COMPLEX COMPONENT RRP41"/>
    <property type="match status" value="1"/>
</dbReference>
<evidence type="ECO:0000256" key="3">
    <source>
        <dbReference type="ARBA" id="ARBA00011738"/>
    </source>
</evidence>
<evidence type="ECO:0000256" key="16">
    <source>
        <dbReference type="ARBA" id="ARBA00052017"/>
    </source>
</evidence>
<evidence type="ECO:0000256" key="10">
    <source>
        <dbReference type="ARBA" id="ARBA00022741"/>
    </source>
</evidence>
<dbReference type="Pfam" id="PF03725">
    <property type="entry name" value="RNase_PH_C"/>
    <property type="match status" value="1"/>
</dbReference>
<evidence type="ECO:0000256" key="18">
    <source>
        <dbReference type="HAMAP-Rule" id="MF_01405"/>
    </source>
</evidence>
<evidence type="ECO:0000256" key="11">
    <source>
        <dbReference type="ARBA" id="ARBA00022801"/>
    </source>
</evidence>
<evidence type="ECO:0000256" key="14">
    <source>
        <dbReference type="ARBA" id="ARBA00023080"/>
    </source>
</evidence>
<reference evidence="22 23" key="1">
    <citation type="submission" date="2017-02" db="EMBL/GenBank/DDBJ databases">
        <authorList>
            <person name="Peterson S.W."/>
        </authorList>
    </citation>
    <scope>NUCLEOTIDE SEQUENCE [LARGE SCALE GENOMIC DNA]</scope>
    <source>
        <strain evidence="22 23">ATCC BAA-1030</strain>
    </source>
</reference>
<keyword evidence="7 17" id="KW-0819">tRNA processing</keyword>
<comment type="catalytic activity">
    <reaction evidence="15 18">
        <text>dITP + H2O = dIMP + diphosphate + H(+)</text>
        <dbReference type="Rhea" id="RHEA:28342"/>
        <dbReference type="ChEBI" id="CHEBI:15377"/>
        <dbReference type="ChEBI" id="CHEBI:15378"/>
        <dbReference type="ChEBI" id="CHEBI:33019"/>
        <dbReference type="ChEBI" id="CHEBI:61194"/>
        <dbReference type="ChEBI" id="CHEBI:61382"/>
        <dbReference type="EC" id="3.6.1.66"/>
    </reaction>
</comment>
<dbReference type="InterPro" id="IPR036345">
    <property type="entry name" value="ExoRNase_PH_dom2_sf"/>
</dbReference>
<dbReference type="GO" id="GO:0009117">
    <property type="term" value="P:nucleotide metabolic process"/>
    <property type="evidence" value="ECO:0007669"/>
    <property type="project" value="UniProtKB-KW"/>
</dbReference>
<dbReference type="Gene3D" id="3.30.230.70">
    <property type="entry name" value="GHMP Kinase, N-terminal domain"/>
    <property type="match status" value="1"/>
</dbReference>
<dbReference type="GO" id="GO:0036220">
    <property type="term" value="F:ITP diphosphatase activity"/>
    <property type="evidence" value="ECO:0007669"/>
    <property type="project" value="UniProtKB-UniRule"/>
</dbReference>
<accession>A0A1T4QPG0</accession>
<comment type="catalytic activity">
    <reaction evidence="17">
        <text>tRNA(n+1) + phosphate = tRNA(n) + a ribonucleoside 5'-diphosphate</text>
        <dbReference type="Rhea" id="RHEA:10628"/>
        <dbReference type="Rhea" id="RHEA-COMP:17343"/>
        <dbReference type="Rhea" id="RHEA-COMP:17344"/>
        <dbReference type="ChEBI" id="CHEBI:43474"/>
        <dbReference type="ChEBI" id="CHEBI:57930"/>
        <dbReference type="ChEBI" id="CHEBI:173114"/>
        <dbReference type="EC" id="2.7.7.56"/>
    </reaction>
</comment>
<keyword evidence="6 17" id="KW-0808">Transferase</keyword>
<dbReference type="InterPro" id="IPR027408">
    <property type="entry name" value="PNPase/RNase_PH_dom_sf"/>
</dbReference>
<dbReference type="InterPro" id="IPR050080">
    <property type="entry name" value="RNase_PH"/>
</dbReference>
<dbReference type="Proteomes" id="UP000190328">
    <property type="component" value="Unassembled WGS sequence"/>
</dbReference>
<dbReference type="GO" id="GO:0009146">
    <property type="term" value="P:purine nucleoside triphosphate catabolic process"/>
    <property type="evidence" value="ECO:0007669"/>
    <property type="project" value="UniProtKB-UniRule"/>
</dbReference>
<dbReference type="PROSITE" id="PS01277">
    <property type="entry name" value="RIBONUCLEASE_PH"/>
    <property type="match status" value="1"/>
</dbReference>
<comment type="catalytic activity">
    <reaction evidence="18">
        <text>ITP + H2O = IMP + diphosphate + H(+)</text>
        <dbReference type="Rhea" id="RHEA:29399"/>
        <dbReference type="ChEBI" id="CHEBI:15377"/>
        <dbReference type="ChEBI" id="CHEBI:15378"/>
        <dbReference type="ChEBI" id="CHEBI:33019"/>
        <dbReference type="ChEBI" id="CHEBI:58053"/>
        <dbReference type="ChEBI" id="CHEBI:61402"/>
        <dbReference type="EC" id="3.6.1.66"/>
    </reaction>
</comment>
<evidence type="ECO:0000256" key="6">
    <source>
        <dbReference type="ARBA" id="ARBA00022679"/>
    </source>
</evidence>
<evidence type="ECO:0000256" key="7">
    <source>
        <dbReference type="ARBA" id="ARBA00022694"/>
    </source>
</evidence>
<feature type="domain" description="Exoribonuclease phosphorolytic" evidence="21">
    <location>
        <begin position="158"/>
        <end position="223"/>
    </location>
</feature>
<dbReference type="GO" id="GO:0000166">
    <property type="term" value="F:nucleotide binding"/>
    <property type="evidence" value="ECO:0007669"/>
    <property type="project" value="UniProtKB-KW"/>
</dbReference>
<evidence type="ECO:0000313" key="22">
    <source>
        <dbReference type="EMBL" id="SKA05672.1"/>
    </source>
</evidence>
<dbReference type="AlphaFoldDB" id="A0A1T4QPG0"/>
<feature type="binding site" evidence="18">
    <location>
        <position position="319"/>
    </location>
    <ligand>
        <name>substrate</name>
    </ligand>
</feature>
<dbReference type="HAMAP" id="MF_01405">
    <property type="entry name" value="Non_canon_purine_NTPase"/>
    <property type="match status" value="1"/>
</dbReference>
<dbReference type="NCBIfam" id="NF011397">
    <property type="entry name" value="PRK14822.1"/>
    <property type="match status" value="1"/>
</dbReference>
<dbReference type="InterPro" id="IPR020922">
    <property type="entry name" value="dITP/XTP_pyrophosphatase"/>
</dbReference>
<feature type="binding site" evidence="18">
    <location>
        <begin position="435"/>
        <end position="436"/>
    </location>
    <ligand>
        <name>substrate</name>
    </ligand>
</feature>
<dbReference type="GO" id="GO:0031125">
    <property type="term" value="P:rRNA 3'-end processing"/>
    <property type="evidence" value="ECO:0007669"/>
    <property type="project" value="UniProtKB-ARBA"/>
</dbReference>
<keyword evidence="9 18" id="KW-0479">Metal-binding</keyword>
<proteinExistence type="inferred from homology"/>
<dbReference type="FunFam" id="3.90.950.10:FF:000001">
    <property type="entry name" value="dITP/XTP pyrophosphatase"/>
    <property type="match status" value="1"/>
</dbReference>
<comment type="similarity">
    <text evidence="2 18 19">Belongs to the HAM1 NTPase family.</text>
</comment>
<feature type="domain" description="Exoribonuclease phosphorolytic" evidence="20">
    <location>
        <begin position="11"/>
        <end position="140"/>
    </location>
</feature>
<keyword evidence="12 18" id="KW-0460">Magnesium</keyword>
<dbReference type="GO" id="GO:0036222">
    <property type="term" value="F:XTP diphosphatase activity"/>
    <property type="evidence" value="ECO:0007669"/>
    <property type="project" value="UniProtKB-UniRule"/>
</dbReference>
<evidence type="ECO:0000256" key="2">
    <source>
        <dbReference type="ARBA" id="ARBA00008023"/>
    </source>
</evidence>
<comment type="catalytic activity">
    <reaction evidence="16 18">
        <text>XTP + H2O = XMP + diphosphate + H(+)</text>
        <dbReference type="Rhea" id="RHEA:28610"/>
        <dbReference type="ChEBI" id="CHEBI:15377"/>
        <dbReference type="ChEBI" id="CHEBI:15378"/>
        <dbReference type="ChEBI" id="CHEBI:33019"/>
        <dbReference type="ChEBI" id="CHEBI:57464"/>
        <dbReference type="ChEBI" id="CHEBI:61314"/>
        <dbReference type="EC" id="3.6.1.66"/>
    </reaction>
</comment>
<dbReference type="Pfam" id="PF01725">
    <property type="entry name" value="Ham1p_like"/>
    <property type="match status" value="1"/>
</dbReference>
<keyword evidence="8 17" id="KW-0548">Nucleotidyltransferase</keyword>
<comment type="cofactor">
    <cofactor evidence="18">
        <name>Mg(2+)</name>
        <dbReference type="ChEBI" id="CHEBI:18420"/>
    </cofactor>
    <text evidence="18">Binds 1 Mg(2+) ion per subunit.</text>
</comment>
<dbReference type="SUPFAM" id="SSF52972">
    <property type="entry name" value="ITPase-like"/>
    <property type="match status" value="1"/>
</dbReference>
<dbReference type="InterPro" id="IPR029001">
    <property type="entry name" value="ITPase-like_fam"/>
</dbReference>
<comment type="function">
    <text evidence="18">Pyrophosphatase that catalyzes the hydrolysis of nucleoside triphosphates to their monophosphate derivatives, with a high preference for the non-canonical purine nucleotides XTP (xanthosine triphosphate), dITP (deoxyinosine triphosphate) and ITP. Seems to function as a house-cleaning enzyme that removes non-canonical purine nucleotides from the nucleotide pool, thus preventing their incorporation into DNA/RNA and avoiding chromosomal lesions.</text>
</comment>
<feature type="binding site" evidence="18">
    <location>
        <position position="289"/>
    </location>
    <ligand>
        <name>Mg(2+)</name>
        <dbReference type="ChEBI" id="CHEBI:18420"/>
    </ligand>
</feature>
<evidence type="ECO:0000256" key="12">
    <source>
        <dbReference type="ARBA" id="ARBA00022842"/>
    </source>
</evidence>
<dbReference type="NCBIfam" id="TIGR00042">
    <property type="entry name" value="RdgB/HAM1 family non-canonical purine NTP pyrophosphatase"/>
    <property type="match status" value="1"/>
</dbReference>
<comment type="subunit">
    <text evidence="17">Homohexameric ring arranged as a trimer of dimers.</text>
</comment>
<feature type="active site" description="Proton acceptor" evidence="18">
    <location>
        <position position="318"/>
    </location>
</feature>
<dbReference type="CDD" id="cd11362">
    <property type="entry name" value="RNase_PH_bact"/>
    <property type="match status" value="1"/>
</dbReference>
<evidence type="ECO:0000256" key="4">
    <source>
        <dbReference type="ARBA" id="ARBA00022552"/>
    </source>
</evidence>
<dbReference type="RefSeq" id="WP_078808163.1">
    <property type="nucleotide sequence ID" value="NZ_FUXI01000032.1"/>
</dbReference>
<feature type="binding site" evidence="18">
    <location>
        <begin position="407"/>
        <end position="410"/>
    </location>
    <ligand>
        <name>substrate</name>
    </ligand>
</feature>
<evidence type="ECO:0000256" key="17">
    <source>
        <dbReference type="HAMAP-Rule" id="MF_00564"/>
    </source>
</evidence>
<dbReference type="EC" id="3.6.1.66" evidence="18"/>
<dbReference type="EC" id="2.7.7.56" evidence="17"/>
<dbReference type="InterPro" id="IPR002381">
    <property type="entry name" value="RNase_PH_bac-type"/>
</dbReference>
<dbReference type="GO" id="GO:0035870">
    <property type="term" value="F:dITP diphosphatase activity"/>
    <property type="evidence" value="ECO:0007669"/>
    <property type="project" value="UniProtKB-UniRule"/>
</dbReference>
<dbReference type="InterPro" id="IPR015847">
    <property type="entry name" value="ExoRNase_PH_dom2"/>
</dbReference>
<comment type="subunit">
    <text evidence="3 18">Homodimer.</text>
</comment>
<evidence type="ECO:0000259" key="20">
    <source>
        <dbReference type="Pfam" id="PF01138"/>
    </source>
</evidence>
<dbReference type="HAMAP" id="MF_00564">
    <property type="entry name" value="RNase_PH"/>
    <property type="match status" value="1"/>
</dbReference>
<evidence type="ECO:0000256" key="13">
    <source>
        <dbReference type="ARBA" id="ARBA00022884"/>
    </source>
</evidence>
<comment type="function">
    <text evidence="17">Phosphorolytic 3'-5' exoribonuclease that plays an important role in tRNA 3'-end maturation. Removes nucleotide residues following the 3'-CCA terminus of tRNAs; can also add nucleotides to the ends of RNA molecules by using nucleoside diphosphates as substrates, but this may not be physiologically important. Probably plays a role in initiation of 16S rRNA degradation (leading to ribosome degradation) during starvation.</text>
</comment>
<feature type="binding site" evidence="18">
    <location>
        <begin position="256"/>
        <end position="261"/>
    </location>
    <ligand>
        <name>substrate</name>
    </ligand>
</feature>
<dbReference type="GO" id="GO:0046872">
    <property type="term" value="F:metal ion binding"/>
    <property type="evidence" value="ECO:0007669"/>
    <property type="project" value="UniProtKB-KW"/>
</dbReference>
<dbReference type="InterPro" id="IPR002637">
    <property type="entry name" value="RdgB/HAM1"/>
</dbReference>
<feature type="binding site" evidence="17">
    <location>
        <begin position="124"/>
        <end position="126"/>
    </location>
    <ligand>
        <name>phosphate</name>
        <dbReference type="ChEBI" id="CHEBI:43474"/>
        <note>substrate</note>
    </ligand>
</feature>
<dbReference type="EMBL" id="FUXI01000032">
    <property type="protein sequence ID" value="SKA05672.1"/>
    <property type="molecule type" value="Genomic_DNA"/>
</dbReference>
<keyword evidence="11 18" id="KW-0378">Hydrolase</keyword>
<evidence type="ECO:0000256" key="19">
    <source>
        <dbReference type="RuleBase" id="RU003781"/>
    </source>
</evidence>
<evidence type="ECO:0000256" key="8">
    <source>
        <dbReference type="ARBA" id="ARBA00022695"/>
    </source>
</evidence>
<dbReference type="Pfam" id="PF01138">
    <property type="entry name" value="RNase_PH"/>
    <property type="match status" value="1"/>
</dbReference>
<dbReference type="GO" id="GO:0009022">
    <property type="term" value="F:tRNA nucleotidyltransferase activity"/>
    <property type="evidence" value="ECO:0007669"/>
    <property type="project" value="UniProtKB-UniRule"/>
</dbReference>
<keyword evidence="23" id="KW-1185">Reference proteome</keyword>
<keyword evidence="4 17" id="KW-0698">rRNA processing</keyword>
<gene>
    <name evidence="17" type="primary">rph</name>
    <name evidence="22" type="ORF">SAMN02745116_02261</name>
</gene>
<dbReference type="PANTHER" id="PTHR11953">
    <property type="entry name" value="EXOSOME COMPLEX COMPONENT"/>
    <property type="match status" value="1"/>
</dbReference>
<keyword evidence="14 18" id="KW-0546">Nucleotide metabolism</keyword>
<evidence type="ECO:0000256" key="15">
    <source>
        <dbReference type="ARBA" id="ARBA00051875"/>
    </source>
</evidence>
<feature type="binding site" evidence="17">
    <location>
        <position position="86"/>
    </location>
    <ligand>
        <name>phosphate</name>
        <dbReference type="ChEBI" id="CHEBI:43474"/>
        <note>substrate</note>
    </ligand>
</feature>
<organism evidence="22 23">
    <name type="scientific">Pilibacter termitis</name>
    <dbReference type="NCBI Taxonomy" id="263852"/>
    <lineage>
        <taxon>Bacteria</taxon>
        <taxon>Bacillati</taxon>
        <taxon>Bacillota</taxon>
        <taxon>Bacilli</taxon>
        <taxon>Lactobacillales</taxon>
        <taxon>Enterococcaceae</taxon>
        <taxon>Pilibacter</taxon>
    </lineage>
</organism>
<dbReference type="InterPro" id="IPR001247">
    <property type="entry name" value="ExoRNase_PH_dom1"/>
</dbReference>
<keyword evidence="10 18" id="KW-0547">Nucleotide-binding</keyword>
<evidence type="ECO:0000256" key="9">
    <source>
        <dbReference type="ARBA" id="ARBA00022723"/>
    </source>
</evidence>
<dbReference type="NCBIfam" id="TIGR01966">
    <property type="entry name" value="RNasePH"/>
    <property type="match status" value="1"/>
</dbReference>
<evidence type="ECO:0000259" key="21">
    <source>
        <dbReference type="Pfam" id="PF03725"/>
    </source>
</evidence>
<sequence>MLRHDGREWNQLRAVTIETNVNKYAEGSSLVTFGETKVLCTATLEESVPPFLSGSGSGWVTAEYNMLPRATHTRSKRERKGNLKGRTQEIERLIGRSLRAVCDLEKLGERSIIVDCDVLQADGGTRTAAITGAFVALKLALEALVFTGELKEVPLNNTVSAVSVGILENGMFALDLDYQEDSSANVDMNIVMTGTGELVEIQGTAEGRTFSTNELNEMLSLATYGITSLHAHQQEVLEKSVVKALPSERKEIIIATKNAGKAKEFEAMFAKKGYKVKTLLDYPELPDVEETGVTFEENARLKAETIANILKKPVLADDSGLMVDVLGGFPGVYSARYSEIPGVRKATDSSNIAKLLGDLHSAFIKEEKVTAQFHCTLVFAKPESDSLVVSADWHGAITPIPRGNNGFGYDPIFLVDDFGKTSAELSSEEKNQISHRAKAMEKLSLVWENWLNN</sequence>
<dbReference type="SUPFAM" id="SSF55666">
    <property type="entry name" value="Ribonuclease PH domain 2-like"/>
    <property type="match status" value="1"/>
</dbReference>
<protein>
    <recommendedName>
        <fullName evidence="17 18">Multifunctional fusion protein</fullName>
    </recommendedName>
    <domain>
        <recommendedName>
            <fullName evidence="18">dITP/XTP pyrophosphatase</fullName>
            <ecNumber evidence="18">3.6.1.66</ecNumber>
        </recommendedName>
        <alternativeName>
            <fullName evidence="18">Non-canonical purine NTP pyrophosphatase</fullName>
        </alternativeName>
        <alternativeName>
            <fullName evidence="18">Non-standard purine NTP pyrophosphatase</fullName>
        </alternativeName>
        <alternativeName>
            <fullName evidence="18">Nucleoside-triphosphate diphosphatase</fullName>
        </alternativeName>
        <alternativeName>
            <fullName evidence="18">Nucleoside-triphosphate pyrophosphatase</fullName>
            <shortName evidence="18">NTPase</shortName>
        </alternativeName>
    </domain>
    <domain>
        <recommendedName>
            <fullName evidence="17">Ribonuclease PH</fullName>
            <shortName evidence="17">RNase PH</shortName>
            <ecNumber evidence="17">2.7.7.56</ecNumber>
        </recommendedName>
        <alternativeName>
            <fullName evidence="17">tRNA nucleotidyltransferase</fullName>
        </alternativeName>
    </domain>
</protein>
<keyword evidence="5 17" id="KW-0820">tRNA-binding</keyword>
<feature type="binding site" evidence="18">
    <location>
        <position position="318"/>
    </location>
    <ligand>
        <name>Mg(2+)</name>
        <dbReference type="ChEBI" id="CHEBI:18420"/>
    </ligand>
</feature>
<dbReference type="CDD" id="cd00515">
    <property type="entry name" value="HAM1"/>
    <property type="match status" value="1"/>
</dbReference>
<dbReference type="GO" id="GO:0017111">
    <property type="term" value="F:ribonucleoside triphosphate phosphatase activity"/>
    <property type="evidence" value="ECO:0007669"/>
    <property type="project" value="InterPro"/>
</dbReference>
<dbReference type="GO" id="GO:0016075">
    <property type="term" value="P:rRNA catabolic process"/>
    <property type="evidence" value="ECO:0007669"/>
    <property type="project" value="UniProtKB-UniRule"/>
</dbReference>
<dbReference type="InterPro" id="IPR020568">
    <property type="entry name" value="Ribosomal_Su5_D2-typ_SF"/>
</dbReference>
<dbReference type="STRING" id="263852.SAMN02745116_02261"/>
<dbReference type="GO" id="GO:0000175">
    <property type="term" value="F:3'-5'-RNA exonuclease activity"/>
    <property type="evidence" value="ECO:0007669"/>
    <property type="project" value="UniProtKB-UniRule"/>
</dbReference>
<comment type="similarity">
    <text evidence="1 17">Belongs to the RNase PH family.</text>
</comment>
<dbReference type="OrthoDB" id="9807456at2"/>
<dbReference type="GO" id="GO:0008033">
    <property type="term" value="P:tRNA processing"/>
    <property type="evidence" value="ECO:0007669"/>
    <property type="project" value="UniProtKB-UniRule"/>
</dbReference>
<dbReference type="SUPFAM" id="SSF54211">
    <property type="entry name" value="Ribosomal protein S5 domain 2-like"/>
    <property type="match status" value="1"/>
</dbReference>
<feature type="binding site" evidence="18">
    <location>
        <position position="430"/>
    </location>
    <ligand>
        <name>substrate</name>
    </ligand>
</feature>
<dbReference type="InterPro" id="IPR018336">
    <property type="entry name" value="RNase_PH_CS"/>
</dbReference>
<dbReference type="GO" id="GO:0000049">
    <property type="term" value="F:tRNA binding"/>
    <property type="evidence" value="ECO:0007669"/>
    <property type="project" value="UniProtKB-UniRule"/>
</dbReference>
<evidence type="ECO:0000313" key="23">
    <source>
        <dbReference type="Proteomes" id="UP000190328"/>
    </source>
</evidence>
<dbReference type="Gene3D" id="3.90.950.10">
    <property type="match status" value="1"/>
</dbReference>
<evidence type="ECO:0000256" key="5">
    <source>
        <dbReference type="ARBA" id="ARBA00022555"/>
    </source>
</evidence>
<evidence type="ECO:0000256" key="1">
    <source>
        <dbReference type="ARBA" id="ARBA00006678"/>
    </source>
</evidence>
<name>A0A1T4QPG0_9ENTE</name>